<evidence type="ECO:0000259" key="4">
    <source>
        <dbReference type="SMART" id="SM00474"/>
    </source>
</evidence>
<organism evidence="6">
    <name type="scientific">Laccaria bicolor (strain S238N-H82 / ATCC MYA-4686)</name>
    <name type="common">Bicoloured deceiver</name>
    <name type="synonym">Laccaria laccata var. bicolor</name>
    <dbReference type="NCBI Taxonomy" id="486041"/>
    <lineage>
        <taxon>Eukaryota</taxon>
        <taxon>Fungi</taxon>
        <taxon>Dikarya</taxon>
        <taxon>Basidiomycota</taxon>
        <taxon>Agaricomycotina</taxon>
        <taxon>Agaricomycetes</taxon>
        <taxon>Agaricomycetidae</taxon>
        <taxon>Agaricales</taxon>
        <taxon>Agaricineae</taxon>
        <taxon>Hydnangiaceae</taxon>
        <taxon>Laccaria</taxon>
    </lineage>
</organism>
<dbReference type="GO" id="GO:0003676">
    <property type="term" value="F:nucleic acid binding"/>
    <property type="evidence" value="ECO:0007669"/>
    <property type="project" value="InterPro"/>
</dbReference>
<evidence type="ECO:0000256" key="2">
    <source>
        <dbReference type="ARBA" id="ARBA00022801"/>
    </source>
</evidence>
<dbReference type="GO" id="GO:0005634">
    <property type="term" value="C:nucleus"/>
    <property type="evidence" value="ECO:0007669"/>
    <property type="project" value="TreeGrafter"/>
</dbReference>
<dbReference type="InParanoid" id="B0CP67"/>
<dbReference type="STRING" id="486041.B0CP67"/>
<keyword evidence="6" id="KW-1185">Reference proteome</keyword>
<name>B0CP67_LACBS</name>
<evidence type="ECO:0000313" key="5">
    <source>
        <dbReference type="EMBL" id="EDR15428.1"/>
    </source>
</evidence>
<feature type="compositionally biased region" description="Polar residues" evidence="3">
    <location>
        <begin position="268"/>
        <end position="284"/>
    </location>
</feature>
<sequence>MDPPSFSLFEKTPPRPAPTLSYSWKERCPDAQLLYIQDAELANKELSILTPGAFGFDLEWKPNFVKGEGENPVALVQLANDETILLLQISAMKEFPTKLEEILGSSDFLKVGVAIQHDTQKLYKDHQVSTYNCVDLSLLARSIDNDRWKGKYNSSLGLARVIESYEYRLLGKGKISRSNWEGQLRDPQQLYAANDAHAGYTIYRRLIAMVNSSSTPPKSVWYTFDSVRGRLCQPSGEQWRAYNPIYDPGPPPPPRVSKEPKAADDEANNNSSGPSQLPDNNLENRLNERPFRVRGRAGRFVSSRPQAPDPSFRGPRNAENSASSNRQFSASVAPSHYGPLVPSPSPQVSSSTAPTTDSSQQSHSDHIGFRPRPRRGRGRGRGNPRININPTEGAKRSI</sequence>
<evidence type="ECO:0000256" key="1">
    <source>
        <dbReference type="ARBA" id="ARBA00022722"/>
    </source>
</evidence>
<feature type="region of interest" description="Disordered" evidence="3">
    <location>
        <begin position="1"/>
        <end position="20"/>
    </location>
</feature>
<proteinExistence type="predicted"/>
<evidence type="ECO:0000313" key="6">
    <source>
        <dbReference type="Proteomes" id="UP000001194"/>
    </source>
</evidence>
<dbReference type="InterPro" id="IPR036397">
    <property type="entry name" value="RNaseH_sf"/>
</dbReference>
<dbReference type="Gene3D" id="3.30.420.10">
    <property type="entry name" value="Ribonuclease H-like superfamily/Ribonuclease H"/>
    <property type="match status" value="1"/>
</dbReference>
<dbReference type="RefSeq" id="XP_001873636.1">
    <property type="nucleotide sequence ID" value="XM_001873601.1"/>
</dbReference>
<dbReference type="Pfam" id="PF01612">
    <property type="entry name" value="DNA_pol_A_exo1"/>
    <property type="match status" value="1"/>
</dbReference>
<dbReference type="InterPro" id="IPR002562">
    <property type="entry name" value="3'-5'_exonuclease_dom"/>
</dbReference>
<dbReference type="SUPFAM" id="SSF53098">
    <property type="entry name" value="Ribonuclease H-like"/>
    <property type="match status" value="1"/>
</dbReference>
<dbReference type="PANTHER" id="PTHR13620">
    <property type="entry name" value="3-5 EXONUCLEASE"/>
    <property type="match status" value="1"/>
</dbReference>
<dbReference type="HOGENOM" id="CLU_042421_0_0_1"/>
<dbReference type="KEGG" id="lbc:LACBIDRAFT_301746"/>
<dbReference type="GO" id="GO:0008408">
    <property type="term" value="F:3'-5' exonuclease activity"/>
    <property type="evidence" value="ECO:0007669"/>
    <property type="project" value="InterPro"/>
</dbReference>
<feature type="compositionally biased region" description="Polar residues" evidence="3">
    <location>
        <begin position="318"/>
        <end position="332"/>
    </location>
</feature>
<dbReference type="AlphaFoldDB" id="B0CP67"/>
<dbReference type="GO" id="GO:0005737">
    <property type="term" value="C:cytoplasm"/>
    <property type="evidence" value="ECO:0007669"/>
    <property type="project" value="TreeGrafter"/>
</dbReference>
<keyword evidence="1" id="KW-0540">Nuclease</keyword>
<feature type="domain" description="3'-5' exonuclease" evidence="4">
    <location>
        <begin position="33"/>
        <end position="211"/>
    </location>
</feature>
<feature type="compositionally biased region" description="Low complexity" evidence="3">
    <location>
        <begin position="346"/>
        <end position="356"/>
    </location>
</feature>
<keyword evidence="2" id="KW-0378">Hydrolase</keyword>
<feature type="compositionally biased region" description="Basic residues" evidence="3">
    <location>
        <begin position="369"/>
        <end position="382"/>
    </location>
</feature>
<dbReference type="CDD" id="cd06141">
    <property type="entry name" value="WRN_exo"/>
    <property type="match status" value="1"/>
</dbReference>
<dbReference type="Proteomes" id="UP000001194">
    <property type="component" value="Unassembled WGS sequence"/>
</dbReference>
<evidence type="ECO:0000256" key="3">
    <source>
        <dbReference type="SAM" id="MobiDB-lite"/>
    </source>
</evidence>
<feature type="region of interest" description="Disordered" evidence="3">
    <location>
        <begin position="240"/>
        <end position="398"/>
    </location>
</feature>
<accession>B0CP67</accession>
<dbReference type="EMBL" id="DS547091">
    <property type="protein sequence ID" value="EDR15428.1"/>
    <property type="molecule type" value="Genomic_DNA"/>
</dbReference>
<reference evidence="5 6" key="1">
    <citation type="journal article" date="2008" name="Nature">
        <title>The genome of Laccaria bicolor provides insights into mycorrhizal symbiosis.</title>
        <authorList>
            <person name="Martin F."/>
            <person name="Aerts A."/>
            <person name="Ahren D."/>
            <person name="Brun A."/>
            <person name="Danchin E.G.J."/>
            <person name="Duchaussoy F."/>
            <person name="Gibon J."/>
            <person name="Kohler A."/>
            <person name="Lindquist E."/>
            <person name="Pereda V."/>
            <person name="Salamov A."/>
            <person name="Shapiro H.J."/>
            <person name="Wuyts J."/>
            <person name="Blaudez D."/>
            <person name="Buee M."/>
            <person name="Brokstein P."/>
            <person name="Canbaeck B."/>
            <person name="Cohen D."/>
            <person name="Courty P.E."/>
            <person name="Coutinho P.M."/>
            <person name="Delaruelle C."/>
            <person name="Detter J.C."/>
            <person name="Deveau A."/>
            <person name="DiFazio S."/>
            <person name="Duplessis S."/>
            <person name="Fraissinet-Tachet L."/>
            <person name="Lucic E."/>
            <person name="Frey-Klett P."/>
            <person name="Fourrey C."/>
            <person name="Feussner I."/>
            <person name="Gay G."/>
            <person name="Grimwood J."/>
            <person name="Hoegger P.J."/>
            <person name="Jain P."/>
            <person name="Kilaru S."/>
            <person name="Labbe J."/>
            <person name="Lin Y.C."/>
            <person name="Legue V."/>
            <person name="Le Tacon F."/>
            <person name="Marmeisse R."/>
            <person name="Melayah D."/>
            <person name="Montanini B."/>
            <person name="Muratet M."/>
            <person name="Nehls U."/>
            <person name="Niculita-Hirzel H."/>
            <person name="Oudot-Le Secq M.P."/>
            <person name="Peter M."/>
            <person name="Quesneville H."/>
            <person name="Rajashekar B."/>
            <person name="Reich M."/>
            <person name="Rouhier N."/>
            <person name="Schmutz J."/>
            <person name="Yin T."/>
            <person name="Chalot M."/>
            <person name="Henrissat B."/>
            <person name="Kuees U."/>
            <person name="Lucas S."/>
            <person name="Van de Peer Y."/>
            <person name="Podila G.K."/>
            <person name="Polle A."/>
            <person name="Pukkila P.J."/>
            <person name="Richardson P.M."/>
            <person name="Rouze P."/>
            <person name="Sanders I.R."/>
            <person name="Stajich J.E."/>
            <person name="Tunlid A."/>
            <person name="Tuskan G."/>
            <person name="Grigoriev I.V."/>
        </authorList>
    </citation>
    <scope>NUCLEOTIDE SEQUENCE [LARGE SCALE GENOMIC DNA]</scope>
    <source>
        <strain evidence="6">S238N-H82 / ATCC MYA-4686</strain>
    </source>
</reference>
<protein>
    <submittedName>
        <fullName evidence="5">Predicted protein</fullName>
    </submittedName>
</protein>
<dbReference type="SMART" id="SM00474">
    <property type="entry name" value="35EXOc"/>
    <property type="match status" value="1"/>
</dbReference>
<dbReference type="InterPro" id="IPR012337">
    <property type="entry name" value="RNaseH-like_sf"/>
</dbReference>
<dbReference type="InterPro" id="IPR051132">
    <property type="entry name" value="3-5_Exonuclease_domain"/>
</dbReference>
<dbReference type="GO" id="GO:0006139">
    <property type="term" value="P:nucleobase-containing compound metabolic process"/>
    <property type="evidence" value="ECO:0007669"/>
    <property type="project" value="InterPro"/>
</dbReference>
<gene>
    <name evidence="5" type="ORF">LACBIDRAFT_301746</name>
</gene>
<dbReference type="PANTHER" id="PTHR13620:SF104">
    <property type="entry name" value="EXONUCLEASE 3'-5' DOMAIN-CONTAINING PROTEIN 2"/>
    <property type="match status" value="1"/>
</dbReference>
<dbReference type="GeneID" id="6069803"/>
<dbReference type="OrthoDB" id="1920326at2759"/>